<dbReference type="GO" id="GO:0004180">
    <property type="term" value="F:carboxypeptidase activity"/>
    <property type="evidence" value="ECO:0007669"/>
    <property type="project" value="UniProtKB-KW"/>
</dbReference>
<keyword evidence="1" id="KW-0645">Protease</keyword>
<comment type="caution">
    <text evidence="1">The sequence shown here is derived from an EMBL/GenBank/DDBJ whole genome shotgun (WGS) entry which is preliminary data.</text>
</comment>
<dbReference type="EMBL" id="VLPL01000001">
    <property type="protein sequence ID" value="TSJ47665.1"/>
    <property type="molecule type" value="Genomic_DNA"/>
</dbReference>
<keyword evidence="2" id="KW-1185">Reference proteome</keyword>
<proteinExistence type="predicted"/>
<sequence length="206" mass="22901">MKNVALFFGALLMVFTFSCKKKNLKYVLKGTITDSSFNVPLSGARVTIYVTTTSNSTPVQKASLTTDASGNYSYELDREKFQNVILSVEKENYFSDGITTTLDNLSIDHDNVFNYGIYAKSWARIHFVSDGTKIIKYFKQAGKNGCAECCPTGEIQLDNLTDYSVYCINNGNAAYQIYYDVQGTTNTGSISVVTVPFDTTEILINY</sequence>
<reference evidence="1 2" key="1">
    <citation type="submission" date="2019-07" db="EMBL/GenBank/DDBJ databases">
        <authorList>
            <person name="Huq M.A."/>
        </authorList>
    </citation>
    <scope>NUCLEOTIDE SEQUENCE [LARGE SCALE GENOMIC DNA]</scope>
    <source>
        <strain evidence="1 2">MAH-3</strain>
    </source>
</reference>
<accession>A0A556N6A6</accession>
<dbReference type="Proteomes" id="UP000316008">
    <property type="component" value="Unassembled WGS sequence"/>
</dbReference>
<dbReference type="InterPro" id="IPR008969">
    <property type="entry name" value="CarboxyPept-like_regulatory"/>
</dbReference>
<protein>
    <submittedName>
        <fullName evidence="1">Carboxypeptidase regulatory-like domain-containing protein</fullName>
    </submittedName>
</protein>
<dbReference type="SUPFAM" id="SSF49464">
    <property type="entry name" value="Carboxypeptidase regulatory domain-like"/>
    <property type="match status" value="1"/>
</dbReference>
<dbReference type="OrthoDB" id="1467295at2"/>
<dbReference type="AlphaFoldDB" id="A0A556N6A6"/>
<evidence type="ECO:0000313" key="1">
    <source>
        <dbReference type="EMBL" id="TSJ47665.1"/>
    </source>
</evidence>
<keyword evidence="1" id="KW-0378">Hydrolase</keyword>
<gene>
    <name evidence="1" type="ORF">FO442_00635</name>
</gene>
<name>A0A556N6A6_9FLAO</name>
<dbReference type="Gene3D" id="2.60.40.1120">
    <property type="entry name" value="Carboxypeptidase-like, regulatory domain"/>
    <property type="match status" value="1"/>
</dbReference>
<dbReference type="RefSeq" id="WP_144331200.1">
    <property type="nucleotide sequence ID" value="NZ_VLPL01000001.1"/>
</dbReference>
<dbReference type="PROSITE" id="PS51257">
    <property type="entry name" value="PROKAR_LIPOPROTEIN"/>
    <property type="match status" value="1"/>
</dbReference>
<keyword evidence="1" id="KW-0121">Carboxypeptidase</keyword>
<organism evidence="1 2">
    <name type="scientific">Fluviicola chungangensis</name>
    <dbReference type="NCBI Taxonomy" id="2597671"/>
    <lineage>
        <taxon>Bacteria</taxon>
        <taxon>Pseudomonadati</taxon>
        <taxon>Bacteroidota</taxon>
        <taxon>Flavobacteriia</taxon>
        <taxon>Flavobacteriales</taxon>
        <taxon>Crocinitomicaceae</taxon>
        <taxon>Fluviicola</taxon>
    </lineage>
</organism>
<evidence type="ECO:0000313" key="2">
    <source>
        <dbReference type="Proteomes" id="UP000316008"/>
    </source>
</evidence>